<feature type="transmembrane region" description="Helical" evidence="4">
    <location>
        <begin position="77"/>
        <end position="97"/>
    </location>
</feature>
<keyword evidence="3" id="KW-0175">Coiled coil</keyword>
<evidence type="ECO:0000313" key="7">
    <source>
        <dbReference type="Proteomes" id="UP000279384"/>
    </source>
</evidence>
<dbReference type="PANTHER" id="PTHR32089:SF112">
    <property type="entry name" value="LYSOZYME-LIKE PROTEIN-RELATED"/>
    <property type="match status" value="1"/>
</dbReference>
<evidence type="ECO:0000256" key="2">
    <source>
        <dbReference type="PROSITE-ProRule" id="PRU00284"/>
    </source>
</evidence>
<keyword evidence="4" id="KW-1133">Transmembrane helix</keyword>
<gene>
    <name evidence="6" type="ORF">C8E02_2688</name>
</gene>
<dbReference type="Gene3D" id="1.10.287.950">
    <property type="entry name" value="Methyl-accepting chemotaxis protein"/>
    <property type="match status" value="1"/>
</dbReference>
<evidence type="ECO:0000256" key="3">
    <source>
        <dbReference type="SAM" id="Coils"/>
    </source>
</evidence>
<evidence type="ECO:0000256" key="4">
    <source>
        <dbReference type="SAM" id="Phobius"/>
    </source>
</evidence>
<keyword evidence="4" id="KW-0812">Transmembrane</keyword>
<organism evidence="6 7">
    <name type="scientific">Vogesella indigofera</name>
    <name type="common">Pseudomonas indigofera</name>
    <dbReference type="NCBI Taxonomy" id="45465"/>
    <lineage>
        <taxon>Bacteria</taxon>
        <taxon>Pseudomonadati</taxon>
        <taxon>Pseudomonadota</taxon>
        <taxon>Betaproteobacteria</taxon>
        <taxon>Neisseriales</taxon>
        <taxon>Chromobacteriaceae</taxon>
        <taxon>Vogesella</taxon>
    </lineage>
</organism>
<evidence type="ECO:0000313" key="6">
    <source>
        <dbReference type="EMBL" id="RKQ57228.1"/>
    </source>
</evidence>
<dbReference type="GO" id="GO:0016020">
    <property type="term" value="C:membrane"/>
    <property type="evidence" value="ECO:0007669"/>
    <property type="project" value="InterPro"/>
</dbReference>
<feature type="transmembrane region" description="Helical" evidence="4">
    <location>
        <begin position="128"/>
        <end position="148"/>
    </location>
</feature>
<dbReference type="RefSeq" id="WP_120811359.1">
    <property type="nucleotide sequence ID" value="NZ_RBID01000016.1"/>
</dbReference>
<dbReference type="SUPFAM" id="SSF58104">
    <property type="entry name" value="Methyl-accepting chemotaxis protein (MCP) signaling domain"/>
    <property type="match status" value="1"/>
</dbReference>
<evidence type="ECO:0000259" key="5">
    <source>
        <dbReference type="PROSITE" id="PS50111"/>
    </source>
</evidence>
<feature type="transmembrane region" description="Helical" evidence="4">
    <location>
        <begin position="103"/>
        <end position="121"/>
    </location>
</feature>
<feature type="transmembrane region" description="Helical" evidence="4">
    <location>
        <begin position="160"/>
        <end position="182"/>
    </location>
</feature>
<feature type="coiled-coil region" evidence="3">
    <location>
        <begin position="186"/>
        <end position="213"/>
    </location>
</feature>
<reference evidence="6 7" key="1">
    <citation type="submission" date="2018-10" db="EMBL/GenBank/DDBJ databases">
        <title>Genomic Encyclopedia of Type Strains, Phase IV (KMG-IV): sequencing the most valuable type-strain genomes for metagenomic binning, comparative biology and taxonomic classification.</title>
        <authorList>
            <person name="Goeker M."/>
        </authorList>
    </citation>
    <scope>NUCLEOTIDE SEQUENCE [LARGE SCALE GENOMIC DNA]</scope>
    <source>
        <strain evidence="6 7">DSM 3303</strain>
    </source>
</reference>
<proteinExistence type="predicted"/>
<dbReference type="AlphaFoldDB" id="A0A495B8B7"/>
<keyword evidence="1 2" id="KW-0807">Transducer</keyword>
<evidence type="ECO:0000256" key="1">
    <source>
        <dbReference type="ARBA" id="ARBA00023224"/>
    </source>
</evidence>
<dbReference type="EMBL" id="RBID01000016">
    <property type="protein sequence ID" value="RKQ57228.1"/>
    <property type="molecule type" value="Genomic_DNA"/>
</dbReference>
<keyword evidence="4" id="KW-0472">Membrane</keyword>
<protein>
    <submittedName>
        <fullName evidence="6">Methyl-accepting chemotaxis protein</fullName>
    </submittedName>
</protein>
<sequence>MSLNSITEWFIPDSVRQSPDTLIRARTVTSVGLLAGAIAPLFALSYFKLHHPAMGSGILIGGLALLLGPLLLKLSGALRLVAECIVLSMFGMVSWMVYVNGGILSTSIMWFAIIPFAAIFVSGRRSGIVWTLLSFAMIGLMFALSAAGDIPASPIPHSELPALQAKSLIGLTLVILALGLSYERAKSRSFEKLESAREEAERATAAMKQMMAQVTRLLDAAESESRDIASSTQLMARTMSEQRQRADTMVAIAQQMAVTTSQNTEQSLSATSMADTAGQAASAGGAAMDAAVQQLNQAGSVIARAAERMEDLGQRSTEVGGIVQLIRDIADQTNLLALNAAIEAARAGELGRGFAVVADEVRKLAERTQGATLDIEQKIQLIVNGTNQAIEAIREGNAQMRSGRENTVDAQQRLSGIIGDTHALVGLLRQVSQAEQSQNDGFAQFAGDISAVGDATRSLSGETDTIAHATVRLDQLMAELGDSVRQFRGIAA</sequence>
<dbReference type="InterPro" id="IPR004089">
    <property type="entry name" value="MCPsignal_dom"/>
</dbReference>
<feature type="transmembrane region" description="Helical" evidence="4">
    <location>
        <begin position="53"/>
        <end position="72"/>
    </location>
</feature>
<dbReference type="Pfam" id="PF00015">
    <property type="entry name" value="MCPsignal"/>
    <property type="match status" value="1"/>
</dbReference>
<comment type="caution">
    <text evidence="6">The sequence shown here is derived from an EMBL/GenBank/DDBJ whole genome shotgun (WGS) entry which is preliminary data.</text>
</comment>
<accession>A0A495B8B7</accession>
<dbReference type="PANTHER" id="PTHR32089">
    <property type="entry name" value="METHYL-ACCEPTING CHEMOTAXIS PROTEIN MCPB"/>
    <property type="match status" value="1"/>
</dbReference>
<dbReference type="SMART" id="SM00283">
    <property type="entry name" value="MA"/>
    <property type="match status" value="1"/>
</dbReference>
<name>A0A495B8B7_VOGIN</name>
<feature type="transmembrane region" description="Helical" evidence="4">
    <location>
        <begin position="27"/>
        <end position="47"/>
    </location>
</feature>
<dbReference type="GO" id="GO:0007165">
    <property type="term" value="P:signal transduction"/>
    <property type="evidence" value="ECO:0007669"/>
    <property type="project" value="UniProtKB-KW"/>
</dbReference>
<dbReference type="Proteomes" id="UP000279384">
    <property type="component" value="Unassembled WGS sequence"/>
</dbReference>
<dbReference type="PROSITE" id="PS50111">
    <property type="entry name" value="CHEMOTAXIS_TRANSDUC_2"/>
    <property type="match status" value="1"/>
</dbReference>
<feature type="domain" description="Methyl-accepting transducer" evidence="5">
    <location>
        <begin position="217"/>
        <end position="453"/>
    </location>
</feature>